<feature type="region of interest" description="Disordered" evidence="2">
    <location>
        <begin position="170"/>
        <end position="222"/>
    </location>
</feature>
<evidence type="ECO:0000313" key="5">
    <source>
        <dbReference type="EMBL" id="NMG42691.1"/>
    </source>
</evidence>
<dbReference type="Gene3D" id="3.90.226.10">
    <property type="entry name" value="2-enoyl-CoA Hydratase, Chain A, domain 1"/>
    <property type="match status" value="1"/>
</dbReference>
<comment type="similarity">
    <text evidence="1">Belongs to the enoyl-CoA hydratase/isomerase family.</text>
</comment>
<evidence type="ECO:0000313" key="6">
    <source>
        <dbReference type="Proteomes" id="UP000623795"/>
    </source>
</evidence>
<proteinExistence type="inferred from homology"/>
<dbReference type="SUPFAM" id="SSF53328">
    <property type="entry name" value="Formyltransferase"/>
    <property type="match status" value="1"/>
</dbReference>
<dbReference type="CDD" id="cd06558">
    <property type="entry name" value="crotonase-like"/>
    <property type="match status" value="1"/>
</dbReference>
<evidence type="ECO:0000259" key="3">
    <source>
        <dbReference type="Pfam" id="PF00551"/>
    </source>
</evidence>
<keyword evidence="6" id="KW-1185">Reference proteome</keyword>
<dbReference type="Pfam" id="PF02911">
    <property type="entry name" value="Formyl_trans_C"/>
    <property type="match status" value="1"/>
</dbReference>
<organism evidence="5 6">
    <name type="scientific">Aromatoleum toluvorans</name>
    <dbReference type="NCBI Taxonomy" id="92002"/>
    <lineage>
        <taxon>Bacteria</taxon>
        <taxon>Pseudomonadati</taxon>
        <taxon>Pseudomonadota</taxon>
        <taxon>Betaproteobacteria</taxon>
        <taxon>Rhodocyclales</taxon>
        <taxon>Rhodocyclaceae</taxon>
        <taxon>Aromatoleum</taxon>
    </lineage>
</organism>
<dbReference type="Pfam" id="PF00551">
    <property type="entry name" value="Formyl_trans_N"/>
    <property type="match status" value="1"/>
</dbReference>
<dbReference type="SUPFAM" id="SSF50486">
    <property type="entry name" value="FMT C-terminal domain-like"/>
    <property type="match status" value="1"/>
</dbReference>
<dbReference type="InterPro" id="IPR036477">
    <property type="entry name" value="Formyl_transf_N_sf"/>
</dbReference>
<dbReference type="PIRSF" id="PIRSF006787">
    <property type="entry name" value="Hydrgn_mat_HoxX"/>
    <property type="match status" value="1"/>
</dbReference>
<dbReference type="InterPro" id="IPR002376">
    <property type="entry name" value="Formyl_transf_N"/>
</dbReference>
<accession>A0ABX1PTA9</accession>
<name>A0ABX1PTA9_9RHOO</name>
<dbReference type="InterPro" id="IPR005793">
    <property type="entry name" value="Formyl_trans_C"/>
</dbReference>
<comment type="caution">
    <text evidence="5">The sequence shown here is derived from an EMBL/GenBank/DDBJ whole genome shotgun (WGS) entry which is preliminary data.</text>
</comment>
<dbReference type="InterPro" id="IPR001753">
    <property type="entry name" value="Enoyl-CoA_hydra/iso"/>
</dbReference>
<reference evidence="5 6" key="1">
    <citation type="submission" date="2019-12" db="EMBL/GenBank/DDBJ databases">
        <title>Comparative genomics gives insights into the taxonomy of the Azoarcus-Aromatoleum group and reveals separate origins of nif in the plant-associated Azoarcus and non-plant-associated Aromatoleum sub-groups.</title>
        <authorList>
            <person name="Lafos M."/>
            <person name="Maluk M."/>
            <person name="Batista M."/>
            <person name="Junghare M."/>
            <person name="Carmona M."/>
            <person name="Faoro H."/>
            <person name="Cruz L.M."/>
            <person name="Battistoni F."/>
            <person name="De Souza E."/>
            <person name="Pedrosa F."/>
            <person name="Chen W.-M."/>
            <person name="Poole P.S."/>
            <person name="Dixon R.A."/>
            <person name="James E.K."/>
        </authorList>
    </citation>
    <scope>NUCLEOTIDE SEQUENCE [LARGE SCALE GENOMIC DNA]</scope>
    <source>
        <strain evidence="5 6">Td21</strain>
    </source>
</reference>
<evidence type="ECO:0000259" key="4">
    <source>
        <dbReference type="Pfam" id="PF02911"/>
    </source>
</evidence>
<feature type="domain" description="Formyl transferase N-terminal" evidence="3">
    <location>
        <begin position="39"/>
        <end position="133"/>
    </location>
</feature>
<dbReference type="InterPro" id="IPR011034">
    <property type="entry name" value="Formyl_transferase-like_C_sf"/>
</dbReference>
<feature type="domain" description="Formyl transferase C-terminal" evidence="4">
    <location>
        <begin position="232"/>
        <end position="318"/>
    </location>
</feature>
<sequence>MRILLLTHSFNSLTQRLFAELKADGHELSVEFDIADRVAEEAVALFRPELILAPFLKRAVPASIWSRHLTLIVHPGIVGDRGPSALDWAIMNGETEWGVTVLQAEAEMDAGPVWASVTFPMRDATKASLYRNEVTAAALQAVRTALERVQDWRAGEWAPTPLAQILEKAKQSGTTENVQDNETPSIPAHGSPLRALFRAEASATRPTKRETAPGGGGLVPDQAQVGIERPLMKQRDRAIDWPNDTTNTILKKLRAADGFPGVADALFGTPCHLFDAHPATPDELRPAEPGEVIARRDGALLRATPDGAVWIGHVKRPDHDHPFKLPATVAFALEAAALPELAIPLMRAAADPRWSELRYRESPDGAIGFLAFDFYNGAMATDQCRRLAGAIRFAASRPTRVLVLEGGRDFWSNGIHLNRIEAAASPADESWANINAMNDACLALLTLTDRLTVAALRGNAGAGGCFLALAADYVWARDGIVLNPHYKNMGNLFGSEYWSYLLPRRVGPEAGRRIMANRLPLRARAARAAGLIDATFSPDLPSFESEVARHAAALTADPAFLDRIAAKTARRAADEAEKPLAAYRDEELAAMRRNFYGFDPSYHVARYHFVMKSPHSWTPRHLARHREIGWQMSVAADVA</sequence>
<dbReference type="PROSITE" id="PS00166">
    <property type="entry name" value="ENOYL_COA_HYDRATASE"/>
    <property type="match status" value="1"/>
</dbReference>
<protein>
    <submittedName>
        <fullName evidence="5">Hydrogenase maturation protein</fullName>
    </submittedName>
</protein>
<dbReference type="Gene3D" id="3.40.50.12230">
    <property type="match status" value="1"/>
</dbReference>
<gene>
    <name evidence="5" type="ORF">GPA22_02940</name>
</gene>
<dbReference type="SUPFAM" id="SSF52096">
    <property type="entry name" value="ClpP/crotonase"/>
    <property type="match status" value="1"/>
</dbReference>
<dbReference type="CDD" id="cd08650">
    <property type="entry name" value="FMT_core_HypX_N"/>
    <property type="match status" value="1"/>
</dbReference>
<dbReference type="InterPro" id="IPR009188">
    <property type="entry name" value="NiFe-hyd_mat_HypX/HoxX"/>
</dbReference>
<evidence type="ECO:0000256" key="2">
    <source>
        <dbReference type="SAM" id="MobiDB-lite"/>
    </source>
</evidence>
<dbReference type="PANTHER" id="PTHR43388">
    <property type="entry name" value="HYDROGENASE MATURATION FACTOR HOXX"/>
    <property type="match status" value="1"/>
</dbReference>
<dbReference type="InterPro" id="IPR018376">
    <property type="entry name" value="Enoyl-CoA_hyd/isom_CS"/>
</dbReference>
<dbReference type="InterPro" id="IPR029045">
    <property type="entry name" value="ClpP/crotonase-like_dom_sf"/>
</dbReference>
<dbReference type="EMBL" id="WTVN01000002">
    <property type="protein sequence ID" value="NMG42691.1"/>
    <property type="molecule type" value="Genomic_DNA"/>
</dbReference>
<dbReference type="InterPro" id="IPR047180">
    <property type="entry name" value="HoxX-like"/>
</dbReference>
<evidence type="ECO:0000256" key="1">
    <source>
        <dbReference type="RuleBase" id="RU003707"/>
    </source>
</evidence>
<dbReference type="CDD" id="cd08701">
    <property type="entry name" value="FMT_C_HypX"/>
    <property type="match status" value="1"/>
</dbReference>
<dbReference type="Pfam" id="PF00378">
    <property type="entry name" value="ECH_1"/>
    <property type="match status" value="1"/>
</dbReference>
<dbReference type="PANTHER" id="PTHR43388:SF1">
    <property type="entry name" value="HYDROGENASE MATURATION FACTOR HOXX"/>
    <property type="match status" value="1"/>
</dbReference>
<dbReference type="Proteomes" id="UP000623795">
    <property type="component" value="Unassembled WGS sequence"/>
</dbReference>
<dbReference type="RefSeq" id="WP_169254599.1">
    <property type="nucleotide sequence ID" value="NZ_WTVN01000002.1"/>
</dbReference>
<feature type="compositionally biased region" description="Polar residues" evidence="2">
    <location>
        <begin position="171"/>
        <end position="184"/>
    </location>
</feature>